<dbReference type="RefSeq" id="XP_500835.1">
    <property type="nucleotide sequence ID" value="XM_500835.1"/>
</dbReference>
<protein>
    <submittedName>
        <fullName evidence="5">HPP family-domain-containing protein</fullName>
    </submittedName>
</protein>
<dbReference type="InterPro" id="IPR007065">
    <property type="entry name" value="HPP"/>
</dbReference>
<evidence type="ECO:0000313" key="4">
    <source>
        <dbReference type="EMBL" id="AOW01641.1"/>
    </source>
</evidence>
<dbReference type="eggNOG" id="ENOG502S3SU">
    <property type="taxonomic scope" value="Eukaryota"/>
</dbReference>
<proteinExistence type="predicted"/>
<organism evidence="4 6">
    <name type="scientific">Yarrowia lipolytica</name>
    <name type="common">Candida lipolytica</name>
    <dbReference type="NCBI Taxonomy" id="4952"/>
    <lineage>
        <taxon>Eukaryota</taxon>
        <taxon>Fungi</taxon>
        <taxon>Dikarya</taxon>
        <taxon>Ascomycota</taxon>
        <taxon>Saccharomycotina</taxon>
        <taxon>Dipodascomycetes</taxon>
        <taxon>Dipodascales</taxon>
        <taxon>Dipodascales incertae sedis</taxon>
        <taxon>Yarrowia</taxon>
    </lineage>
</organism>
<gene>
    <name evidence="5" type="ORF">B0I71DRAFT_130193</name>
    <name evidence="4" type="ORF">YALI1_B17724g</name>
</gene>
<evidence type="ECO:0000256" key="2">
    <source>
        <dbReference type="SAM" id="Phobius"/>
    </source>
</evidence>
<feature type="transmembrane region" description="Helical" evidence="2">
    <location>
        <begin position="63"/>
        <end position="81"/>
    </location>
</feature>
<dbReference type="PANTHER" id="PTHR33741:SF5">
    <property type="entry name" value="TRANSMEMBRANE PROTEIN DDB_G0269096-RELATED"/>
    <property type="match status" value="1"/>
</dbReference>
<sequence length="291" mass="31301">MYFKTLDTINSAVAPINIDIDRYLKAIFPFNIVSHIPDPIRHVMGGRSPEQPKQAPPSMLLKSWWTLFNSFAGLIVAGATIKYGPYFVNGRHVPGLAPSSGATAILIYNALEAPLAQPRNVFVGTVVSSIIGVGICKLFMLGDNEDYLWISGSLAVGIASVVMSLTKTIHPPAGAAALLASITPDFRHLGWKYVVVQVVSMSLMLAVACLLNNIQMVYPIYWLYPGPSKAPVAVPEPEKKPEEPPKSEPASETDDTTLTVSAVGVNSPIELTEAEQLVLAGIQRRLADGLP</sequence>
<dbReference type="OMA" id="LCFNASQ"/>
<dbReference type="EMBL" id="CP017554">
    <property type="protein sequence ID" value="AOW01641.1"/>
    <property type="molecule type" value="Genomic_DNA"/>
</dbReference>
<dbReference type="KEGG" id="yli:2907528"/>
<reference evidence="4 6" key="1">
    <citation type="journal article" date="2016" name="PLoS ONE">
        <title>Sequence Assembly of Yarrowia lipolytica Strain W29/CLIB89 Shows Transposable Element Diversity.</title>
        <authorList>
            <person name="Magnan C."/>
            <person name="Yu J."/>
            <person name="Chang I."/>
            <person name="Jahn E."/>
            <person name="Kanomata Y."/>
            <person name="Wu J."/>
            <person name="Zeller M."/>
            <person name="Oakes M."/>
            <person name="Baldi P."/>
            <person name="Sandmeyer S."/>
        </authorList>
    </citation>
    <scope>NUCLEOTIDE SEQUENCE [LARGE SCALE GENOMIC DNA]</scope>
    <source>
        <strain evidence="4">CLIB89</strain>
        <strain evidence="6">CLIB89(W29)</strain>
    </source>
</reference>
<keyword evidence="2" id="KW-0472">Membrane</keyword>
<feature type="transmembrane region" description="Helical" evidence="2">
    <location>
        <begin position="147"/>
        <end position="170"/>
    </location>
</feature>
<name>A0A1D8N7Q1_YARLL</name>
<dbReference type="AlphaFoldDB" id="A0A1D8N7Q1"/>
<reference evidence="5 7" key="2">
    <citation type="submission" date="2018-07" db="EMBL/GenBank/DDBJ databases">
        <title>Draft Genome Assemblies for Five Robust Yarrowia lipolytica Strains Exhibiting High Lipid Production and Pentose Sugar Utilization and Sugar Alcohol Secretion from Undetoxified Lignocellulosic Biomass Hydrolysates.</title>
        <authorList>
            <consortium name="DOE Joint Genome Institute"/>
            <person name="Walker C."/>
            <person name="Ryu S."/>
            <person name="Na H."/>
            <person name="Zane M."/>
            <person name="LaButti K."/>
            <person name="Lipzen A."/>
            <person name="Haridas S."/>
            <person name="Barry K."/>
            <person name="Grigoriev I.V."/>
            <person name="Quarterman J."/>
            <person name="Slininger P."/>
            <person name="Dien B."/>
            <person name="Trinh C.T."/>
        </authorList>
    </citation>
    <scope>NUCLEOTIDE SEQUENCE [LARGE SCALE GENOMIC DNA]</scope>
    <source>
        <strain evidence="5 7">YB392</strain>
    </source>
</reference>
<feature type="domain" description="HPP transmembrane region" evidence="3">
    <location>
        <begin position="60"/>
        <end position="215"/>
    </location>
</feature>
<dbReference type="Proteomes" id="UP000182444">
    <property type="component" value="Chromosome 1B"/>
</dbReference>
<dbReference type="InterPro" id="IPR058581">
    <property type="entry name" value="TM_HPP"/>
</dbReference>
<evidence type="ECO:0000313" key="7">
    <source>
        <dbReference type="Proteomes" id="UP000256601"/>
    </source>
</evidence>
<keyword evidence="2" id="KW-1133">Transmembrane helix</keyword>
<evidence type="ECO:0000313" key="6">
    <source>
        <dbReference type="Proteomes" id="UP000182444"/>
    </source>
</evidence>
<dbReference type="EMBL" id="KZ858973">
    <property type="protein sequence ID" value="RDW26819.1"/>
    <property type="molecule type" value="Genomic_DNA"/>
</dbReference>
<evidence type="ECO:0000256" key="1">
    <source>
        <dbReference type="SAM" id="MobiDB-lite"/>
    </source>
</evidence>
<evidence type="ECO:0000259" key="3">
    <source>
        <dbReference type="Pfam" id="PF04982"/>
    </source>
</evidence>
<keyword evidence="2" id="KW-0812">Transmembrane</keyword>
<dbReference type="Pfam" id="PF04982">
    <property type="entry name" value="TM_HPP"/>
    <property type="match status" value="1"/>
</dbReference>
<evidence type="ECO:0000313" key="5">
    <source>
        <dbReference type="EMBL" id="RDW26819.1"/>
    </source>
</evidence>
<dbReference type="Proteomes" id="UP000256601">
    <property type="component" value="Unassembled WGS sequence"/>
</dbReference>
<dbReference type="VEuPathDB" id="FungiDB:YALI0_B13332g"/>
<accession>A0A1D8N7Q1</accession>
<dbReference type="OrthoDB" id="2016548at2759"/>
<dbReference type="PANTHER" id="PTHR33741">
    <property type="entry name" value="TRANSMEMBRANE PROTEIN DDB_G0269096-RELATED"/>
    <property type="match status" value="1"/>
</dbReference>
<feature type="transmembrane region" description="Helical" evidence="2">
    <location>
        <begin position="190"/>
        <end position="211"/>
    </location>
</feature>
<feature type="compositionally biased region" description="Basic and acidic residues" evidence="1">
    <location>
        <begin position="236"/>
        <end position="246"/>
    </location>
</feature>
<feature type="region of interest" description="Disordered" evidence="1">
    <location>
        <begin position="232"/>
        <end position="259"/>
    </location>
</feature>
<dbReference type="VEuPathDB" id="FungiDB:YALI1_B17724g"/>
<dbReference type="GeneID" id="2907528"/>
<feature type="transmembrane region" description="Helical" evidence="2">
    <location>
        <begin position="122"/>
        <end position="140"/>
    </location>
</feature>